<gene>
    <name evidence="1" type="ORF">QLQ22_12730</name>
</gene>
<evidence type="ECO:0000313" key="1">
    <source>
        <dbReference type="EMBL" id="WHZ55599.1"/>
    </source>
</evidence>
<sequence length="101" mass="11647">MNSKETQEQIIRNYQRDEQMMILVFAQWCINHDFDPAELYLRAYPNQAENHELKQAIELTVSKEEAGEISNDTLLGVLSLFGNDDLAFVVTEEIAKLKNKS</sequence>
<name>A0ACD4R591_9BACI</name>
<dbReference type="EMBL" id="CP126116">
    <property type="protein sequence ID" value="WHZ55599.1"/>
    <property type="molecule type" value="Genomic_DNA"/>
</dbReference>
<reference evidence="2" key="1">
    <citation type="journal article" date="2025" name="Aquaculture">
        <title>Assessment of the bioflocculant production and safety properties of Metabacillus hrfriensis sp. nov. based on phenotypic and whole-genome sequencing analysis.</title>
        <authorList>
            <person name="Zhang R."/>
            <person name="Zhao Z."/>
            <person name="Luo L."/>
            <person name="Wang S."/>
            <person name="Guo K."/>
            <person name="Xu W."/>
        </authorList>
    </citation>
    <scope>NUCLEOTIDE SEQUENCE [LARGE SCALE GENOMIC DNA]</scope>
    <source>
        <strain evidence="2">CT-WN-B3</strain>
    </source>
</reference>
<protein>
    <submittedName>
        <fullName evidence="1">Uncharacterized protein</fullName>
    </submittedName>
</protein>
<organism evidence="1 2">
    <name type="scientific">Metabacillus hrfriensis</name>
    <dbReference type="NCBI Taxonomy" id="3048891"/>
    <lineage>
        <taxon>Bacteria</taxon>
        <taxon>Bacillati</taxon>
        <taxon>Bacillota</taxon>
        <taxon>Bacilli</taxon>
        <taxon>Bacillales</taxon>
        <taxon>Bacillaceae</taxon>
        <taxon>Metabacillus</taxon>
    </lineage>
</organism>
<keyword evidence="2" id="KW-1185">Reference proteome</keyword>
<accession>A0ACD4R591</accession>
<dbReference type="Proteomes" id="UP001226091">
    <property type="component" value="Chromosome"/>
</dbReference>
<evidence type="ECO:0000313" key="2">
    <source>
        <dbReference type="Proteomes" id="UP001226091"/>
    </source>
</evidence>
<proteinExistence type="predicted"/>